<accession>A0A6H5IRF7</accession>
<gene>
    <name evidence="2" type="ORF">TBRA_LOCUS12621</name>
</gene>
<organism evidence="2 3">
    <name type="scientific">Trichogramma brassicae</name>
    <dbReference type="NCBI Taxonomy" id="86971"/>
    <lineage>
        <taxon>Eukaryota</taxon>
        <taxon>Metazoa</taxon>
        <taxon>Ecdysozoa</taxon>
        <taxon>Arthropoda</taxon>
        <taxon>Hexapoda</taxon>
        <taxon>Insecta</taxon>
        <taxon>Pterygota</taxon>
        <taxon>Neoptera</taxon>
        <taxon>Endopterygota</taxon>
        <taxon>Hymenoptera</taxon>
        <taxon>Apocrita</taxon>
        <taxon>Proctotrupomorpha</taxon>
        <taxon>Chalcidoidea</taxon>
        <taxon>Trichogrammatidae</taxon>
        <taxon>Trichogramma</taxon>
    </lineage>
</organism>
<protein>
    <submittedName>
        <fullName evidence="2">Uncharacterized protein</fullName>
    </submittedName>
</protein>
<feature type="region of interest" description="Disordered" evidence="1">
    <location>
        <begin position="363"/>
        <end position="383"/>
    </location>
</feature>
<keyword evidence="3" id="KW-1185">Reference proteome</keyword>
<sequence length="541" mass="59547">MKCNVFKNQVSKIKTILFDQWVVSDLSGVLGSVIGIIILGGHEGHGGHGGMEHGGMEHGGMNHGGMDHGSMDHGSMDHGGMDHGGMEHGSMEHNMNHGTEQGMDHAMDHTTEQGMGHEMGHGLESTEIHTMDHKITSSTDDRERTNIHRLYYDSPLARKQHFGSRVAGAIEIIAAGLVVAPRESALFFRSDVVPVLVAVTEIVPALGEGDRGVALVIRRAAVYAGVLATRPHLRVYVEQALNRTVTNLVESSRIDATAVVGRPVIALVAPAEASLARGSGYHLMAPIFEQNGFVTPCEPLEQEHLLSMHSAFGPKKWHCSDVLHEEYPTDDNEPTSFIEKIVAKQAIPVDVNIIVDGSFEKDAVNSHESHEEANESETSDKADHDKLFHILTAEIPVVEVEDIDYYTKTESEDEKKNDEKSVDEVDPSMQSSEDDHQAISWLDALDQTLNFLSEFEKDDDVPDPENSNEEANSSQNSREKHTDASSIETQFAQVHTNYETSGVPKSQSTEQDVTLLRYVARHLEHIVGKQPTARLVLRKQK</sequence>
<feature type="compositionally biased region" description="Acidic residues" evidence="1">
    <location>
        <begin position="456"/>
        <end position="468"/>
    </location>
</feature>
<evidence type="ECO:0000313" key="3">
    <source>
        <dbReference type="Proteomes" id="UP000479190"/>
    </source>
</evidence>
<dbReference type="AlphaFoldDB" id="A0A6H5IRF7"/>
<evidence type="ECO:0000256" key="1">
    <source>
        <dbReference type="SAM" id="MobiDB-lite"/>
    </source>
</evidence>
<evidence type="ECO:0000313" key="2">
    <source>
        <dbReference type="EMBL" id="CAB0040930.1"/>
    </source>
</evidence>
<reference evidence="2 3" key="1">
    <citation type="submission" date="2020-02" db="EMBL/GenBank/DDBJ databases">
        <authorList>
            <person name="Ferguson B K."/>
        </authorList>
    </citation>
    <scope>NUCLEOTIDE SEQUENCE [LARGE SCALE GENOMIC DNA]</scope>
</reference>
<name>A0A6H5IRF7_9HYME</name>
<feature type="region of interest" description="Disordered" evidence="1">
    <location>
        <begin position="409"/>
        <end position="435"/>
    </location>
</feature>
<feature type="compositionally biased region" description="Basic and acidic residues" evidence="1">
    <location>
        <begin position="409"/>
        <end position="423"/>
    </location>
</feature>
<feature type="region of interest" description="Disordered" evidence="1">
    <location>
        <begin position="456"/>
        <end position="485"/>
    </location>
</feature>
<proteinExistence type="predicted"/>
<dbReference type="EMBL" id="CADCXV010001072">
    <property type="protein sequence ID" value="CAB0040930.1"/>
    <property type="molecule type" value="Genomic_DNA"/>
</dbReference>
<dbReference type="Proteomes" id="UP000479190">
    <property type="component" value="Unassembled WGS sequence"/>
</dbReference>